<name>A0ABY2SUD7_9HYPH</name>
<protein>
    <recommendedName>
        <fullName evidence="3">Propanediol dehydratase reactivation factor small subunit</fullName>
    </recommendedName>
</protein>
<gene>
    <name evidence="1" type="ORF">FCN80_02530</name>
</gene>
<accession>A0ABY2SUD7</accession>
<dbReference type="EMBL" id="SZPQ01000002">
    <property type="protein sequence ID" value="TKI08049.1"/>
    <property type="molecule type" value="Genomic_DNA"/>
</dbReference>
<evidence type="ECO:0008006" key="3">
    <source>
        <dbReference type="Google" id="ProtNLM"/>
    </source>
</evidence>
<dbReference type="SUPFAM" id="SSF52968">
    <property type="entry name" value="B12-dependent dehydatase associated subunit"/>
    <property type="match status" value="1"/>
</dbReference>
<reference evidence="1 2" key="1">
    <citation type="submission" date="2019-04" db="EMBL/GenBank/DDBJ databases">
        <authorList>
            <person name="Li M."/>
            <person name="Gao C."/>
        </authorList>
    </citation>
    <scope>NUCLEOTIDE SEQUENCE [LARGE SCALE GENOMIC DNA]</scope>
    <source>
        <strain evidence="1 2">BGMRC 2031</strain>
    </source>
</reference>
<evidence type="ECO:0000313" key="1">
    <source>
        <dbReference type="EMBL" id="TKI08049.1"/>
    </source>
</evidence>
<dbReference type="Gene3D" id="3.40.50.10150">
    <property type="entry name" value="B12-dependent dehydatase associated subunit"/>
    <property type="match status" value="1"/>
</dbReference>
<dbReference type="Proteomes" id="UP000305202">
    <property type="component" value="Unassembled WGS sequence"/>
</dbReference>
<proteinExistence type="predicted"/>
<organism evidence="1 2">
    <name type="scientific">Martelella alba</name>
    <dbReference type="NCBI Taxonomy" id="2590451"/>
    <lineage>
        <taxon>Bacteria</taxon>
        <taxon>Pseudomonadati</taxon>
        <taxon>Pseudomonadota</taxon>
        <taxon>Alphaproteobacteria</taxon>
        <taxon>Hyphomicrobiales</taxon>
        <taxon>Aurantimonadaceae</taxon>
        <taxon>Martelella</taxon>
    </lineage>
</organism>
<comment type="caution">
    <text evidence="1">The sequence shown here is derived from an EMBL/GenBank/DDBJ whole genome shotgun (WGS) entry which is preliminary data.</text>
</comment>
<dbReference type="InterPro" id="IPR003208">
    <property type="entry name" value="Dehydtase/Dehydtase_re"/>
</dbReference>
<sequence length="117" mass="12642">MSDEQTDRPAVVIVADPALRPTDWRQLLLGMEEEGIPFVIRRPDGVLPLHAQAYEAAAASPLSVGIAIDARKAVVHEPHLAVDKPLFVMEDYRGLPAEALRGLGGNAARLVKGLPFK</sequence>
<keyword evidence="2" id="KW-1185">Reference proteome</keyword>
<evidence type="ECO:0000313" key="2">
    <source>
        <dbReference type="Proteomes" id="UP000305202"/>
    </source>
</evidence>
<dbReference type="Pfam" id="PF02288">
    <property type="entry name" value="Dehydratase_MU"/>
    <property type="match status" value="1"/>
</dbReference>
<dbReference type="InterPro" id="IPR010254">
    <property type="entry name" value="B12-dep_deHydtase_bsu"/>
</dbReference>
<dbReference type="RefSeq" id="WP_136988322.1">
    <property type="nucleotide sequence ID" value="NZ_SZPQ01000002.1"/>
</dbReference>